<feature type="compositionally biased region" description="Basic residues" evidence="1">
    <location>
        <begin position="336"/>
        <end position="345"/>
    </location>
</feature>
<feature type="compositionally biased region" description="Pro residues" evidence="1">
    <location>
        <begin position="250"/>
        <end position="260"/>
    </location>
</feature>
<feature type="region of interest" description="Disordered" evidence="1">
    <location>
        <begin position="243"/>
        <end position="276"/>
    </location>
</feature>
<dbReference type="EMBL" id="JAFIRN010000012">
    <property type="protein sequence ID" value="KAG5838030.1"/>
    <property type="molecule type" value="Genomic_DNA"/>
</dbReference>
<evidence type="ECO:0000256" key="1">
    <source>
        <dbReference type="SAM" id="MobiDB-lite"/>
    </source>
</evidence>
<dbReference type="PANTHER" id="PTHR45845">
    <property type="entry name" value="RHO GUANINE NUCLEOTIDE EXCHANGE FACTOR-RELATED"/>
    <property type="match status" value="1"/>
</dbReference>
<proteinExistence type="predicted"/>
<feature type="region of interest" description="Disordered" evidence="1">
    <location>
        <begin position="473"/>
        <end position="516"/>
    </location>
</feature>
<sequence>MNPESLDSSIQGALAALYPPFEATAPTVLSQLFRVIEESYQGDALQCLLDFLIPAKHILESVQQAACAPYSDVVFRCEGWPLCLRERVVIQLASLNPLLLRPGDFYLQAAPFADQAARIVLKSLLEEHQVEVEETPVPETSYPCIFTQDWLREVNHGRHGTPLRRCLLATDQGIVKVPWEEVARPEFVDRPRAMASPPEGPPAPAPKRRRRPTATAFAVETRILPAKDGIAVSLRLVDGGCPAWPERTGPGPPASPPVRPAPRRRPLGPPRPLRAHGEVFGGAVHPCMRRRLAQDLQSVDPQSPDLRCRYRESYLAALQNPVTLRGGRRCGPSWRRPGRSPAVRRKGAETPVGPRLLPLPRCAVSPVAPATPPRTRGRRGRRGGRHGAPPRRGKEGEAPLPLPLHRVRAGSQEVRPRAEVERAEPQRRLPGDDPRVHVLQCKKSTAFGLVSPKTDRRRYGKQALIQIGHAEAQTPPLLINGQKKLQTPPGEGPRGPPGDHAPSPRSWGPLPASLQDPSSSLLHLGVACLPGSRDRTGRAVVEVYGDHKGWMSPFLSSQELCKLLLYFHSLPRKEVRDLGMTVVTDARKTPPPPAFYKSLLMVQEQALHAVHCVLMLVDKETNPRPERQPGLQMDVVTSLKALHKTVEGHQLTSALEGTYAYSHSDWLQLYQKLDPFVLHLQEASGLLQKAIGKFEGASKIDTVQDVQQCINEQKAMMREVLEDAQLVALQREGGAMLARLRREEFRFSHSEDYRDAMDLASGLYNQVEEQVHKLVMRSNQSLQHLDFLLKLRQLEGRFIQIREWFNAEGERRLLEAESVEDSLERVERTLDSFNAFLTQANEQKHQAMTLVTEAEKIQGASYPETEVFRTTVYTFKSSLADFLSRAELCRAELETMATLCRFCERATELAKDCRQYLEQSQPGGQSGRTFRARCRGTASGSPSFRRSVSRRRRRRRAL</sequence>
<feature type="compositionally biased region" description="Basic residues" evidence="1">
    <location>
        <begin position="375"/>
        <end position="391"/>
    </location>
</feature>
<feature type="region of interest" description="Disordered" evidence="1">
    <location>
        <begin position="190"/>
        <end position="213"/>
    </location>
</feature>
<feature type="compositionally biased region" description="Basic residues" evidence="1">
    <location>
        <begin position="947"/>
        <end position="958"/>
    </location>
</feature>
<protein>
    <submittedName>
        <fullName evidence="2">Uncharacterized protein</fullName>
    </submittedName>
</protein>
<dbReference type="Gene3D" id="1.20.58.60">
    <property type="match status" value="1"/>
</dbReference>
<accession>A0A9D3LZJ8</accession>
<dbReference type="InterPro" id="IPR052231">
    <property type="entry name" value="Rho_GEF_signaling-related"/>
</dbReference>
<feature type="compositionally biased region" description="Basic and acidic residues" evidence="1">
    <location>
        <begin position="414"/>
        <end position="434"/>
    </location>
</feature>
<evidence type="ECO:0000313" key="3">
    <source>
        <dbReference type="Proteomes" id="UP001044222"/>
    </source>
</evidence>
<keyword evidence="3" id="KW-1185">Reference proteome</keyword>
<dbReference type="PANTHER" id="PTHR45845:SF2">
    <property type="entry name" value="RIKEN CDNA D630003M21 GENE"/>
    <property type="match status" value="1"/>
</dbReference>
<reference evidence="2" key="1">
    <citation type="submission" date="2021-01" db="EMBL/GenBank/DDBJ databases">
        <title>A chromosome-scale assembly of European eel, Anguilla anguilla.</title>
        <authorList>
            <person name="Henkel C."/>
            <person name="Jong-Raadsen S.A."/>
            <person name="Dufour S."/>
            <person name="Weltzien F.-A."/>
            <person name="Palstra A.P."/>
            <person name="Pelster B."/>
            <person name="Spaink H.P."/>
            <person name="Van Den Thillart G.E."/>
            <person name="Jansen H."/>
            <person name="Zahm M."/>
            <person name="Klopp C."/>
            <person name="Cedric C."/>
            <person name="Louis A."/>
            <person name="Berthelot C."/>
            <person name="Parey E."/>
            <person name="Roest Crollius H."/>
            <person name="Montfort J."/>
            <person name="Robinson-Rechavi M."/>
            <person name="Bucao C."/>
            <person name="Bouchez O."/>
            <person name="Gislard M."/>
            <person name="Lluch J."/>
            <person name="Milhes M."/>
            <person name="Lampietro C."/>
            <person name="Lopez Roques C."/>
            <person name="Donnadieu C."/>
            <person name="Braasch I."/>
            <person name="Desvignes T."/>
            <person name="Postlethwait J."/>
            <person name="Bobe J."/>
            <person name="Guiguen Y."/>
            <person name="Dirks R."/>
        </authorList>
    </citation>
    <scope>NUCLEOTIDE SEQUENCE</scope>
    <source>
        <strain evidence="2">Tag_6206</strain>
        <tissue evidence="2">Liver</tissue>
    </source>
</reference>
<comment type="caution">
    <text evidence="2">The sequence shown here is derived from an EMBL/GenBank/DDBJ whole genome shotgun (WGS) entry which is preliminary data.</text>
</comment>
<dbReference type="Proteomes" id="UP001044222">
    <property type="component" value="Chromosome 12"/>
</dbReference>
<gene>
    <name evidence="2" type="ORF">ANANG_G00219470</name>
</gene>
<feature type="region of interest" description="Disordered" evidence="1">
    <location>
        <begin position="918"/>
        <end position="958"/>
    </location>
</feature>
<name>A0A9D3LZJ8_ANGAN</name>
<organism evidence="2 3">
    <name type="scientific">Anguilla anguilla</name>
    <name type="common">European freshwater eel</name>
    <name type="synonym">Muraena anguilla</name>
    <dbReference type="NCBI Taxonomy" id="7936"/>
    <lineage>
        <taxon>Eukaryota</taxon>
        <taxon>Metazoa</taxon>
        <taxon>Chordata</taxon>
        <taxon>Craniata</taxon>
        <taxon>Vertebrata</taxon>
        <taxon>Euteleostomi</taxon>
        <taxon>Actinopterygii</taxon>
        <taxon>Neopterygii</taxon>
        <taxon>Teleostei</taxon>
        <taxon>Anguilliformes</taxon>
        <taxon>Anguillidae</taxon>
        <taxon>Anguilla</taxon>
    </lineage>
</organism>
<dbReference type="AlphaFoldDB" id="A0A9D3LZJ8"/>
<feature type="region of interest" description="Disordered" evidence="1">
    <location>
        <begin position="328"/>
        <end position="434"/>
    </location>
</feature>
<evidence type="ECO:0000313" key="2">
    <source>
        <dbReference type="EMBL" id="KAG5838030.1"/>
    </source>
</evidence>